<evidence type="ECO:0000313" key="19">
    <source>
        <dbReference type="Proteomes" id="UP001152797"/>
    </source>
</evidence>
<feature type="coiled-coil region" evidence="12">
    <location>
        <begin position="920"/>
        <end position="954"/>
    </location>
</feature>
<protein>
    <submittedName>
        <fullName evidence="18">Developmentally-regulated GTP-binding protein 1</fullName>
    </submittedName>
</protein>
<evidence type="ECO:0000256" key="3">
    <source>
        <dbReference type="ARBA" id="ARBA00022603"/>
    </source>
</evidence>
<dbReference type="PROSITE" id="PS50067">
    <property type="entry name" value="KINESIN_MOTOR_2"/>
    <property type="match status" value="1"/>
</dbReference>
<keyword evidence="10" id="KW-0505">Motor protein</keyword>
<gene>
    <name evidence="16" type="ORF">C1SCF055_LOCUS42019</name>
</gene>
<dbReference type="SUPFAM" id="SSF56219">
    <property type="entry name" value="DNase I-like"/>
    <property type="match status" value="1"/>
</dbReference>
<comment type="caution">
    <text evidence="16">The sequence shown here is derived from an EMBL/GenBank/DDBJ whole genome shotgun (WGS) entry which is preliminary data.</text>
</comment>
<dbReference type="Gene3D" id="3.60.10.10">
    <property type="entry name" value="Endonuclease/exonuclease/phosphatase"/>
    <property type="match status" value="1"/>
</dbReference>
<evidence type="ECO:0000313" key="18">
    <source>
        <dbReference type="EMBL" id="CAL4804682.1"/>
    </source>
</evidence>
<dbReference type="InterPro" id="IPR006906">
    <property type="entry name" value="Timeless_N"/>
</dbReference>
<dbReference type="InterPro" id="IPR029063">
    <property type="entry name" value="SAM-dependent_MTases_sf"/>
</dbReference>
<organism evidence="16">
    <name type="scientific">Cladocopium goreaui</name>
    <dbReference type="NCBI Taxonomy" id="2562237"/>
    <lineage>
        <taxon>Eukaryota</taxon>
        <taxon>Sar</taxon>
        <taxon>Alveolata</taxon>
        <taxon>Dinophyceae</taxon>
        <taxon>Suessiales</taxon>
        <taxon>Symbiodiniaceae</taxon>
        <taxon>Cladocopium</taxon>
    </lineage>
</organism>
<dbReference type="GO" id="GO:0005524">
    <property type="term" value="F:ATP binding"/>
    <property type="evidence" value="ECO:0007669"/>
    <property type="project" value="UniProtKB-UniRule"/>
</dbReference>
<evidence type="ECO:0000256" key="13">
    <source>
        <dbReference type="SAM" id="MobiDB-lite"/>
    </source>
</evidence>
<feature type="binding site" evidence="11">
    <location>
        <position position="1179"/>
    </location>
    <ligand>
        <name>S-adenosyl-L-methionine</name>
        <dbReference type="ChEBI" id="CHEBI:59789"/>
    </ligand>
</feature>
<dbReference type="GO" id="GO:0051231">
    <property type="term" value="P:spindle elongation"/>
    <property type="evidence" value="ECO:0007669"/>
    <property type="project" value="TreeGrafter"/>
</dbReference>
<dbReference type="PRINTS" id="PR00380">
    <property type="entry name" value="KINESINHEAVY"/>
</dbReference>
<keyword evidence="7 10" id="KW-0067">ATP-binding</keyword>
<evidence type="ECO:0000256" key="8">
    <source>
        <dbReference type="ARBA" id="ARBA00022884"/>
    </source>
</evidence>
<dbReference type="InterPro" id="IPR036961">
    <property type="entry name" value="Kinesin_motor_dom_sf"/>
</dbReference>
<dbReference type="SUPFAM" id="SSF52540">
    <property type="entry name" value="P-loop containing nucleoside triphosphate hydrolases"/>
    <property type="match status" value="1"/>
</dbReference>
<dbReference type="GO" id="GO:0005875">
    <property type="term" value="C:microtubule associated complex"/>
    <property type="evidence" value="ECO:0007669"/>
    <property type="project" value="TreeGrafter"/>
</dbReference>
<name>A0A9P1DXC7_9DINO</name>
<dbReference type="PROSITE" id="PS01153">
    <property type="entry name" value="NOL1_NOP2_SUN"/>
    <property type="match status" value="1"/>
</dbReference>
<dbReference type="InterPro" id="IPR005135">
    <property type="entry name" value="Endo/exonuclease/phosphatase"/>
</dbReference>
<feature type="active site" description="Nucleophile" evidence="11">
    <location>
        <position position="1232"/>
    </location>
</feature>
<sequence>MPQARSITQSKLSDSLDSGASHGVSARMPKASTPRPSTPRSSTPRSSPHASPKASPKASPSREAMKSGGSGSMASRPEWDASGTRSASMRVTPCASPAGTPRSIRAASEVKPRTLRGVSARQVASHASHPSPSGSPCASPSGGSTPRTVRTAPSFGGTPRSRPESNVELLWGSSGDATTEGSRTPHRVKRTLSATSLSSSVPSAKSAVGRANSTASRKQAPSIPLVFVTLRDVCSGETQRLSSDYPDWEAFFDSLTTWMREEVMSHLKSCGKCRAVSSFSRCKSRFQFQPISESSLGTVCQGCLQSLDAGLIAELQKQKDTLLTEMADALGMPLRDLLCFEGVMLQRQDARLASLPIVASERDRVLSQTHLRQSTRHIWVELQAVRQALKEWNVLTWPFESRYIPHKYGSMVSNTDVQQQVNKKCKLFAHQARVVLADWEKSWPQFKFNDVFSLFGVPMLQLDQKAESIDLDVEEANFDDKLLDETELSSLQAMRVVARLRPMLAHEEGDEITAEVQDEVTVSYETLHHGYVPARHTLQFDAALCCSQAELFQKSGVKALVHRACEGYTCSIFAYGQTGAGKTYSLFGPEDALSQLFDDDLSDEAQRQLPSACHVLVGEARRAQCGQQGLIPRALQFLFRVLKEMNLDGVCTTKATFTEIYNETLYDLFNPSSAKRLDVFQRPGSQVGFHVPGLTSVNCSSAIELMHALQQGLSSRHTHGHSASRESSRAHAIFTVEIPLPGKTGKLIFADLAGSERLKRISGADQKETGYINKSLLMLSNCVSALSSRSNSANPPGAFRNSKLTKVLMEALCGTGFTILLAAISPAKRHFDETANTLSFAAKCGSIPRQLADNEPEHQRELRQLQETVKDLQNEIAFFKAQELRKNPSQESQNCGSLDFSCPGSVGDPEREATVPRADLEALRAELQRERLRNAALQDELNTLREALQESAASEHGDDTKRYMEVEPTGPLLSTSKLTYFGEKAKSDGQLGVMGLVLATDALTTAALRESTGGFVADEGVLSLLLPWDPKPVPWCPKAYRLAAEKAVDNQGHYKPELAKVLADGQRAGKIIRQESASMLPAQALHIRPEHTVLELCAAPGSKTLQILDLMQPEVHGGQVTGLLIANDSKASRLRRLVDRVRRIPTAPLLVTRADARRFPVVQGQTDGRPIHFDRVLCDVPCSGDGTMRKARSLLDQWTPRSGLGHHAIQLEILLQGMQLLAPQGLLAYSTCALNPVECEAVVCAALFHFPNFETVNIEVPGLELESGLCSWKVPGIGRNGEWLSYDSWKVLYVLVFRGCLTVKATGMLRRSMFPPSAYATSSVAEGKALKSSCVGVAGYFPAMTMAVEHKETFSKGDRVFVTSVEREGTVRGPGTKQFRGLLRVLYADGSQYHVKPEELQKLPADPPKMPSCGSSHGRSSEPLSPLSPLSPLLCNTSDHWPNIAAFFGILQKDLPTPAEADGAICLASTTLKGLASIPASITGSGKALWTAGRPLFFNAASSRQAPNSTSWPADAFPWQPTAEAASFLATICKHRILKVSHWIFKLLLQEGEANASVAGAELDWQAAAMATGTGGITAINCSVQLWVVQRWFVCFMMGSSGAVLEPVQCLTALLDLDKMLEEDSPESGYVVRQQLGEWQVLRRRMIPLFVSYQKDSELATNVVQLMVKLTTRVGLYGSDELQHLRHLQDYKEAFSKSDIFTVLLRLVMEALDNEAGPGQQFFKDVLVLIRNLVSVPDPGPGDAGYTPLRRRLQLTYIRHFHDEGVLDFFHFLGEQLVMREENNADQVWAVAEILYHICTTFDPQCACCKQARVLGHLSHLGRLGPPLLENSHRTGRGSSAMFSASALCALCRRVASSPESRRLLQMATTAAVTAVTSEIDIWSFNLRTELVKEDDLENSWPKRRDEVAALIGKYNPAIVCVQEATVAMLSHLSSKSNGTYQWKGISRQPSKPDECAGFLFDVEQVELLNHSVFWLSPPGSHDGDIGWDAKLPRTCETAVFKIHAAHAASAVGPQPESKVRVLNTHFDHEGIIARSESAALIMDSITKSWQDMPGCPQVLCGDFNSPKSSEAYSLLSGALKDAFRSVVAANICTAGATSTIHKWQGLSFSEEMGDGTVDLSGEHSKEDTCHIDWILWQNGRADLGSTELQPLKCRVEMWKRRKEQKKRDLSELLARDKADSKLMAPQSSRHSRFGTSMQTFSADGSLNVSASVMQKSIIQKSSALLKKEFRNPLGSEKKQNMFHNPFFVDLAEGSVRDHNQLNPHVRGALDDRADHSEKVLLGYRSFLEKCTWMSSLVSILRSSCNPGKPTTGSEFKLPYLLNFVSWFLEFHRCQHALQVAEAKKKNESPPDLDIAALQGAIDVDMVQFTTARLRDFGKVAQMHQSQLMVALRVLSQQIQTIKVMTECSGSDTRDCGDILVRHLVKEDIMSNVAWIMKNFKTSVHDPRILSYSVEVWQLMILLMNRLHERYDQSTFQVERVRGTHMTRSDTTVEQEVSSLSDSRVMQNLFHLIEKYRRLSAPLQSMLVELIYSIMKAHHTNIVIFFELTCFMRIYRMMTDPLLTNTKNNSKYKDIVGLLEFILESFFQCAQVNSCVFAELLFRKDQQKGEIESTAEFAAILDDYEDETFRRDVLDRYEAGETLNQLREKQKEMLKGQQPWTEEEDKILMENYQLYADHPLCADLLNSQLPETSRRTVAQVRKRLAELGLTSARGKDKSAEDDRPSKKAKVSELHLEDEGPAPESPGTPKRHADQEAEEMLEEDLERLLDSAYDSCQKNANAGGEKAAGTATMLDQSATQDNNLSNLEMEMERMLDEPDGDANQAQGKAPTQGVATTQEEPDSLEMELEKMIDSEVMQSREDEKKDQGKTPTQGVATTQEEPDSLEMELEKMIDSEVMQSREDEKKDQGKTPTQGVAATEQADSLEMELERMMDSEVTATQDADEKPQGEEPSQEAPRSQHVPDSLELDMERLMDEMSASATQKGEEGFCAEQSEELPAACRAGG</sequence>
<feature type="binding site" evidence="11">
    <location>
        <position position="1128"/>
    </location>
    <ligand>
        <name>S-adenosyl-L-methionine</name>
        <dbReference type="ChEBI" id="CHEBI:59789"/>
    </ligand>
</feature>
<evidence type="ECO:0000256" key="6">
    <source>
        <dbReference type="ARBA" id="ARBA00022741"/>
    </source>
</evidence>
<dbReference type="GO" id="GO:0003777">
    <property type="term" value="F:microtubule motor activity"/>
    <property type="evidence" value="ECO:0007669"/>
    <property type="project" value="InterPro"/>
</dbReference>
<evidence type="ECO:0000256" key="1">
    <source>
        <dbReference type="ARBA" id="ARBA00004496"/>
    </source>
</evidence>
<keyword evidence="19" id="KW-1185">Reference proteome</keyword>
<feature type="compositionally biased region" description="Basic and acidic residues" evidence="13">
    <location>
        <begin position="2713"/>
        <end position="2737"/>
    </location>
</feature>
<feature type="coiled-coil region" evidence="12">
    <location>
        <begin position="855"/>
        <end position="882"/>
    </location>
</feature>
<dbReference type="Pfam" id="PF01189">
    <property type="entry name" value="Methyltr_RsmB-F"/>
    <property type="match status" value="1"/>
</dbReference>
<dbReference type="GO" id="GO:0007018">
    <property type="term" value="P:microtubule-based movement"/>
    <property type="evidence" value="ECO:0007669"/>
    <property type="project" value="InterPro"/>
</dbReference>
<reference evidence="16" key="1">
    <citation type="submission" date="2022-10" db="EMBL/GenBank/DDBJ databases">
        <authorList>
            <person name="Chen Y."/>
            <person name="Dougan E. K."/>
            <person name="Chan C."/>
            <person name="Rhodes N."/>
            <person name="Thang M."/>
        </authorList>
    </citation>
    <scope>NUCLEOTIDE SEQUENCE</scope>
</reference>
<feature type="binding site" evidence="10">
    <location>
        <begin position="576"/>
        <end position="583"/>
    </location>
    <ligand>
        <name>ATP</name>
        <dbReference type="ChEBI" id="CHEBI:30616"/>
    </ligand>
</feature>
<dbReference type="Pfam" id="PF03372">
    <property type="entry name" value="Exo_endo_phos"/>
    <property type="match status" value="1"/>
</dbReference>
<keyword evidence="6 10" id="KW-0547">Nucleotide-binding</keyword>
<dbReference type="InterPro" id="IPR036691">
    <property type="entry name" value="Endo/exonu/phosph_ase_sf"/>
</dbReference>
<feature type="compositionally biased region" description="Low complexity" evidence="13">
    <location>
        <begin position="191"/>
        <end position="208"/>
    </location>
</feature>
<evidence type="ECO:0000313" key="17">
    <source>
        <dbReference type="EMBL" id="CAL1170745.1"/>
    </source>
</evidence>
<dbReference type="InterPro" id="IPR027640">
    <property type="entry name" value="Kinesin-like_fam"/>
</dbReference>
<feature type="compositionally biased region" description="Low complexity" evidence="13">
    <location>
        <begin position="124"/>
        <end position="144"/>
    </location>
</feature>
<evidence type="ECO:0000256" key="9">
    <source>
        <dbReference type="ARBA" id="ARBA00023054"/>
    </source>
</evidence>
<feature type="compositionally biased region" description="Acidic residues" evidence="13">
    <location>
        <begin position="2755"/>
        <end position="2764"/>
    </location>
</feature>
<dbReference type="PROSITE" id="PS51686">
    <property type="entry name" value="SAM_MT_RSMB_NOP"/>
    <property type="match status" value="1"/>
</dbReference>
<evidence type="ECO:0000313" key="16">
    <source>
        <dbReference type="EMBL" id="CAI4017370.1"/>
    </source>
</evidence>
<dbReference type="EMBL" id="CAMXCT010006632">
    <property type="protein sequence ID" value="CAI4017370.1"/>
    <property type="molecule type" value="Genomic_DNA"/>
</dbReference>
<dbReference type="GO" id="GO:0003723">
    <property type="term" value="F:RNA binding"/>
    <property type="evidence" value="ECO:0007669"/>
    <property type="project" value="UniProtKB-UniRule"/>
</dbReference>
<reference evidence="17" key="2">
    <citation type="submission" date="2024-04" db="EMBL/GenBank/DDBJ databases">
        <authorList>
            <person name="Chen Y."/>
            <person name="Shah S."/>
            <person name="Dougan E. K."/>
            <person name="Thang M."/>
            <person name="Chan C."/>
        </authorList>
    </citation>
    <scope>NUCLEOTIDE SEQUENCE [LARGE SCALE GENOMIC DNA]</scope>
</reference>
<proteinExistence type="inferred from homology"/>
<evidence type="ECO:0000256" key="4">
    <source>
        <dbReference type="ARBA" id="ARBA00022679"/>
    </source>
</evidence>
<dbReference type="EMBL" id="CAMXCT020006632">
    <property type="protein sequence ID" value="CAL1170745.1"/>
    <property type="molecule type" value="Genomic_DNA"/>
</dbReference>
<evidence type="ECO:0000256" key="7">
    <source>
        <dbReference type="ARBA" id="ARBA00022840"/>
    </source>
</evidence>
<keyword evidence="9 12" id="KW-0175">Coiled coil</keyword>
<dbReference type="InterPro" id="IPR001678">
    <property type="entry name" value="MeTrfase_RsmB-F_NOP2_dom"/>
</dbReference>
<dbReference type="Proteomes" id="UP001152797">
    <property type="component" value="Unassembled WGS sequence"/>
</dbReference>
<feature type="region of interest" description="Disordered" evidence="13">
    <location>
        <begin position="1398"/>
        <end position="1425"/>
    </location>
</feature>
<dbReference type="SMART" id="SM00129">
    <property type="entry name" value="KISc"/>
    <property type="match status" value="1"/>
</dbReference>
<dbReference type="InterPro" id="IPR049560">
    <property type="entry name" value="MeTrfase_RsmB-F_NOP2_cat"/>
</dbReference>
<keyword evidence="2" id="KW-0963">Cytoplasm</keyword>
<evidence type="ECO:0000256" key="5">
    <source>
        <dbReference type="ARBA" id="ARBA00022691"/>
    </source>
</evidence>
<feature type="compositionally biased region" description="Low complexity" evidence="13">
    <location>
        <begin position="2777"/>
        <end position="2791"/>
    </location>
</feature>
<feature type="region of interest" description="Disordered" evidence="13">
    <location>
        <begin position="2815"/>
        <end position="3004"/>
    </location>
</feature>
<feature type="binding site" evidence="11">
    <location>
        <begin position="1097"/>
        <end position="1103"/>
    </location>
    <ligand>
        <name>S-adenosyl-L-methionine</name>
        <dbReference type="ChEBI" id="CHEBI:59789"/>
    </ligand>
</feature>
<comment type="similarity">
    <text evidence="11">Belongs to the class I-like SAM-binding methyltransferase superfamily. RsmB/NOP family.</text>
</comment>
<comment type="similarity">
    <text evidence="10">Belongs to the TRAFAC class myosin-kinesin ATPase superfamily. Kinesin family.</text>
</comment>
<dbReference type="GO" id="GO:0032259">
    <property type="term" value="P:methylation"/>
    <property type="evidence" value="ECO:0007669"/>
    <property type="project" value="UniProtKB-KW"/>
</dbReference>
<dbReference type="GO" id="GO:0007052">
    <property type="term" value="P:mitotic spindle organization"/>
    <property type="evidence" value="ECO:0007669"/>
    <property type="project" value="TreeGrafter"/>
</dbReference>
<dbReference type="PANTHER" id="PTHR47969">
    <property type="entry name" value="CHROMOSOME-ASSOCIATED KINESIN KIF4A-RELATED"/>
    <property type="match status" value="1"/>
</dbReference>
<feature type="domain" description="SAM-dependent MTase RsmB/NOP-type" evidence="15">
    <location>
        <begin position="996"/>
        <end position="1290"/>
    </location>
</feature>
<keyword evidence="8 11" id="KW-0694">RNA-binding</keyword>
<dbReference type="GO" id="GO:0005737">
    <property type="term" value="C:cytoplasm"/>
    <property type="evidence" value="ECO:0007669"/>
    <property type="project" value="UniProtKB-SubCell"/>
</dbReference>
<feature type="compositionally biased region" description="Polar residues" evidence="13">
    <location>
        <begin position="1"/>
        <end position="18"/>
    </location>
</feature>
<dbReference type="SUPFAM" id="SSF53335">
    <property type="entry name" value="S-adenosyl-L-methionine-dependent methyltransferases"/>
    <property type="match status" value="1"/>
</dbReference>
<dbReference type="Pfam" id="PF04821">
    <property type="entry name" value="TIMELESS"/>
    <property type="match status" value="1"/>
</dbReference>
<feature type="compositionally biased region" description="Polar residues" evidence="13">
    <location>
        <begin position="2868"/>
        <end position="2878"/>
    </location>
</feature>
<dbReference type="GO" id="GO:0008017">
    <property type="term" value="F:microtubule binding"/>
    <property type="evidence" value="ECO:0007669"/>
    <property type="project" value="InterPro"/>
</dbReference>
<keyword evidence="4 11" id="KW-0808">Transferase</keyword>
<evidence type="ECO:0000256" key="12">
    <source>
        <dbReference type="SAM" id="Coils"/>
    </source>
</evidence>
<feature type="compositionally biased region" description="Basic and acidic residues" evidence="13">
    <location>
        <begin position="2846"/>
        <end position="2867"/>
    </location>
</feature>
<dbReference type="Gene3D" id="3.40.50.150">
    <property type="entry name" value="Vaccinia Virus protein VP39"/>
    <property type="match status" value="1"/>
</dbReference>
<feature type="binding site" evidence="11">
    <location>
        <position position="1155"/>
    </location>
    <ligand>
        <name>S-adenosyl-L-methionine</name>
        <dbReference type="ChEBI" id="CHEBI:59789"/>
    </ligand>
</feature>
<dbReference type="OrthoDB" id="603at2759"/>
<evidence type="ECO:0000256" key="2">
    <source>
        <dbReference type="ARBA" id="ARBA00022490"/>
    </source>
</evidence>
<evidence type="ECO:0000256" key="11">
    <source>
        <dbReference type="PROSITE-ProRule" id="PRU01023"/>
    </source>
</evidence>
<evidence type="ECO:0000256" key="10">
    <source>
        <dbReference type="PROSITE-ProRule" id="PRU00283"/>
    </source>
</evidence>
<feature type="region of interest" description="Disordered" evidence="13">
    <location>
        <begin position="1"/>
        <end position="215"/>
    </location>
</feature>
<keyword evidence="3 11" id="KW-0489">Methyltransferase</keyword>
<evidence type="ECO:0000259" key="15">
    <source>
        <dbReference type="PROSITE" id="PS51686"/>
    </source>
</evidence>
<feature type="compositionally biased region" description="Low complexity" evidence="13">
    <location>
        <begin position="32"/>
        <end position="62"/>
    </location>
</feature>
<dbReference type="InterPro" id="IPR018314">
    <property type="entry name" value="RsmB/NOL1/NOP2-like_CS"/>
</dbReference>
<dbReference type="EMBL" id="CAMXCT030006632">
    <property type="protein sequence ID" value="CAL4804682.1"/>
    <property type="molecule type" value="Genomic_DNA"/>
</dbReference>
<feature type="domain" description="Kinesin motor" evidence="14">
    <location>
        <begin position="493"/>
        <end position="847"/>
    </location>
</feature>
<feature type="region of interest" description="Disordered" evidence="13">
    <location>
        <begin position="2709"/>
        <end position="2798"/>
    </location>
</feature>
<dbReference type="Gene3D" id="3.40.850.10">
    <property type="entry name" value="Kinesin motor domain"/>
    <property type="match status" value="1"/>
</dbReference>
<keyword evidence="5 11" id="KW-0949">S-adenosyl-L-methionine</keyword>
<comment type="subcellular location">
    <subcellularLocation>
        <location evidence="1">Cytoplasm</location>
    </subcellularLocation>
</comment>
<dbReference type="InterPro" id="IPR001752">
    <property type="entry name" value="Kinesin_motor_dom"/>
</dbReference>
<feature type="compositionally biased region" description="Basic and acidic residues" evidence="13">
    <location>
        <begin position="2887"/>
        <end position="2908"/>
    </location>
</feature>
<evidence type="ECO:0000259" key="14">
    <source>
        <dbReference type="PROSITE" id="PS50067"/>
    </source>
</evidence>
<dbReference type="PANTHER" id="PTHR47969:SF15">
    <property type="entry name" value="CHROMOSOME-ASSOCIATED KINESIN KIF4A-RELATED"/>
    <property type="match status" value="1"/>
</dbReference>
<dbReference type="GO" id="GO:0008168">
    <property type="term" value="F:methyltransferase activity"/>
    <property type="evidence" value="ECO:0007669"/>
    <property type="project" value="UniProtKB-KW"/>
</dbReference>
<dbReference type="InterPro" id="IPR027417">
    <property type="entry name" value="P-loop_NTPase"/>
</dbReference>
<accession>A0A9P1DXC7</accession>
<dbReference type="Pfam" id="PF00225">
    <property type="entry name" value="Kinesin"/>
    <property type="match status" value="1"/>
</dbReference>